<dbReference type="FunCoup" id="A0A6P5IU96">
    <property type="interactions" value="59"/>
</dbReference>
<evidence type="ECO:0000256" key="9">
    <source>
        <dbReference type="ARBA" id="ARBA00047430"/>
    </source>
</evidence>
<name>A0A6P5IU96_PHACI</name>
<keyword evidence="4" id="KW-0808">Transferase</keyword>
<dbReference type="InterPro" id="IPR017441">
    <property type="entry name" value="Protein_kinase_ATP_BS"/>
</dbReference>
<evidence type="ECO:0000256" key="3">
    <source>
        <dbReference type="ARBA" id="ARBA00022527"/>
    </source>
</evidence>
<feature type="region of interest" description="Disordered" evidence="12">
    <location>
        <begin position="371"/>
        <end position="400"/>
    </location>
</feature>
<dbReference type="AlphaFoldDB" id="A0A6P5IU96"/>
<dbReference type="PANTHER" id="PTHR24347">
    <property type="entry name" value="SERINE/THREONINE-PROTEIN KINASE"/>
    <property type="match status" value="1"/>
</dbReference>
<feature type="region of interest" description="Disordered" evidence="12">
    <location>
        <begin position="1"/>
        <end position="24"/>
    </location>
</feature>
<dbReference type="KEGG" id="pcw:110196716"/>
<sequence length="400" mass="44912">MGCGTSSKVVPELPGSSFHPSWGKGVGRESCGPLQMGQGEAGHGGHRGTREAAVEAAQKMQVARYRAKFDPRVTARQVYLFFIRYDIQALIGRGSFSKVVRVEQRVTKKPFAIKMVETGVKEGREACESELNVLRRVRHCNIVQLIEIFEAQDRVYIVMELATGGELFDRIISQGTFTERDAIIILKMVVDGVRYLHSLQITHRDLKPENLLYYHPGAESKILITDFGLAHSGNKNGNWSMNTFCGTPEYIAPEILSRKPYTNAVDMWALGVITYILLSGSLPFEDENHMRLYRKILKGKYNYKGEPWSNVSNSAKDFIDRLLTLDSNHRMTAGQALNHPWVMTMAITSPMKNLQRSISWNLMLRASPHSQCSRSARASESHHSNGSKHTWGKNKTGTLG</sequence>
<dbReference type="SMART" id="SM00220">
    <property type="entry name" value="S_TKc"/>
    <property type="match status" value="1"/>
</dbReference>
<gene>
    <name evidence="15" type="primary">PSKH2</name>
</gene>
<evidence type="ECO:0000256" key="11">
    <source>
        <dbReference type="RuleBase" id="RU000304"/>
    </source>
</evidence>
<evidence type="ECO:0000256" key="5">
    <source>
        <dbReference type="ARBA" id="ARBA00022741"/>
    </source>
</evidence>
<evidence type="ECO:0000256" key="12">
    <source>
        <dbReference type="SAM" id="MobiDB-lite"/>
    </source>
</evidence>
<feature type="region of interest" description="Disordered" evidence="12">
    <location>
        <begin position="29"/>
        <end position="48"/>
    </location>
</feature>
<evidence type="ECO:0000313" key="15">
    <source>
        <dbReference type="RefSeq" id="XP_020825735.1"/>
    </source>
</evidence>
<evidence type="ECO:0000313" key="14">
    <source>
        <dbReference type="Proteomes" id="UP000515140"/>
    </source>
</evidence>
<keyword evidence="5 10" id="KW-0547">Nucleotide-binding</keyword>
<evidence type="ECO:0000256" key="6">
    <source>
        <dbReference type="ARBA" id="ARBA00022777"/>
    </source>
</evidence>
<evidence type="ECO:0000256" key="7">
    <source>
        <dbReference type="ARBA" id="ARBA00022840"/>
    </source>
</evidence>
<dbReference type="InterPro" id="IPR011009">
    <property type="entry name" value="Kinase-like_dom_sf"/>
</dbReference>
<dbReference type="FunFam" id="1.10.510.10:FF:000026">
    <property type="entry name" value="Calcium/calmodulin-dependent protein kinase type 1"/>
    <property type="match status" value="1"/>
</dbReference>
<dbReference type="InParanoid" id="A0A6P5IU96"/>
<dbReference type="PROSITE" id="PS00107">
    <property type="entry name" value="PROTEIN_KINASE_ATP"/>
    <property type="match status" value="1"/>
</dbReference>
<comment type="catalytic activity">
    <reaction evidence="8">
        <text>L-threonyl-[protein] + ATP = O-phospho-L-threonyl-[protein] + ADP + H(+)</text>
        <dbReference type="Rhea" id="RHEA:46608"/>
        <dbReference type="Rhea" id="RHEA-COMP:11060"/>
        <dbReference type="Rhea" id="RHEA-COMP:11605"/>
        <dbReference type="ChEBI" id="CHEBI:15378"/>
        <dbReference type="ChEBI" id="CHEBI:30013"/>
        <dbReference type="ChEBI" id="CHEBI:30616"/>
        <dbReference type="ChEBI" id="CHEBI:61977"/>
        <dbReference type="ChEBI" id="CHEBI:456216"/>
        <dbReference type="EC" id="2.7.11.17"/>
    </reaction>
</comment>
<comment type="catalytic activity">
    <reaction evidence="9">
        <text>L-seryl-[protein] + ATP = O-phospho-L-seryl-[protein] + ADP + H(+)</text>
        <dbReference type="Rhea" id="RHEA:17989"/>
        <dbReference type="Rhea" id="RHEA-COMP:9863"/>
        <dbReference type="Rhea" id="RHEA-COMP:11604"/>
        <dbReference type="ChEBI" id="CHEBI:15378"/>
        <dbReference type="ChEBI" id="CHEBI:29999"/>
        <dbReference type="ChEBI" id="CHEBI:30616"/>
        <dbReference type="ChEBI" id="CHEBI:83421"/>
        <dbReference type="ChEBI" id="CHEBI:456216"/>
        <dbReference type="EC" id="2.7.11.17"/>
    </reaction>
</comment>
<evidence type="ECO:0000256" key="2">
    <source>
        <dbReference type="ARBA" id="ARBA00012434"/>
    </source>
</evidence>
<feature type="binding site" evidence="10">
    <location>
        <position position="114"/>
    </location>
    <ligand>
        <name>ATP</name>
        <dbReference type="ChEBI" id="CHEBI:30616"/>
    </ligand>
</feature>
<proteinExistence type="inferred from homology"/>
<organism evidence="14 15">
    <name type="scientific">Phascolarctos cinereus</name>
    <name type="common">Koala</name>
    <dbReference type="NCBI Taxonomy" id="38626"/>
    <lineage>
        <taxon>Eukaryota</taxon>
        <taxon>Metazoa</taxon>
        <taxon>Chordata</taxon>
        <taxon>Craniata</taxon>
        <taxon>Vertebrata</taxon>
        <taxon>Euteleostomi</taxon>
        <taxon>Mammalia</taxon>
        <taxon>Metatheria</taxon>
        <taxon>Diprotodontia</taxon>
        <taxon>Phascolarctidae</taxon>
        <taxon>Phascolarctos</taxon>
    </lineage>
</organism>
<reference evidence="15" key="1">
    <citation type="submission" date="2025-08" db="UniProtKB">
        <authorList>
            <consortium name="RefSeq"/>
        </authorList>
    </citation>
    <scope>IDENTIFICATION</scope>
    <source>
        <tissue evidence="15">Spleen</tissue>
    </source>
</reference>
<keyword evidence="7 10" id="KW-0067">ATP-binding</keyword>
<dbReference type="GeneID" id="110196716"/>
<evidence type="ECO:0000259" key="13">
    <source>
        <dbReference type="PROSITE" id="PS50011"/>
    </source>
</evidence>
<dbReference type="GO" id="GO:0004683">
    <property type="term" value="F:calcium/calmodulin-dependent protein kinase activity"/>
    <property type="evidence" value="ECO:0007669"/>
    <property type="project" value="UniProtKB-EC"/>
</dbReference>
<dbReference type="Proteomes" id="UP000515140">
    <property type="component" value="Unplaced"/>
</dbReference>
<dbReference type="CTD" id="85481"/>
<dbReference type="GO" id="GO:0005524">
    <property type="term" value="F:ATP binding"/>
    <property type="evidence" value="ECO:0007669"/>
    <property type="project" value="UniProtKB-UniRule"/>
</dbReference>
<dbReference type="SUPFAM" id="SSF56112">
    <property type="entry name" value="Protein kinase-like (PK-like)"/>
    <property type="match status" value="1"/>
</dbReference>
<dbReference type="Pfam" id="PF00069">
    <property type="entry name" value="Pkinase"/>
    <property type="match status" value="1"/>
</dbReference>
<dbReference type="InterPro" id="IPR000719">
    <property type="entry name" value="Prot_kinase_dom"/>
</dbReference>
<dbReference type="RefSeq" id="XP_020825735.1">
    <property type="nucleotide sequence ID" value="XM_020970076.1"/>
</dbReference>
<evidence type="ECO:0000256" key="1">
    <source>
        <dbReference type="ARBA" id="ARBA00005354"/>
    </source>
</evidence>
<evidence type="ECO:0000256" key="8">
    <source>
        <dbReference type="ARBA" id="ARBA00047307"/>
    </source>
</evidence>
<dbReference type="EC" id="2.7.11.17" evidence="2"/>
<protein>
    <recommendedName>
        <fullName evidence="2">calcium/calmodulin-dependent protein kinase</fullName>
        <ecNumber evidence="2">2.7.11.17</ecNumber>
    </recommendedName>
</protein>
<dbReference type="Gene3D" id="1.10.510.10">
    <property type="entry name" value="Transferase(Phosphotransferase) domain 1"/>
    <property type="match status" value="1"/>
</dbReference>
<evidence type="ECO:0000256" key="10">
    <source>
        <dbReference type="PROSITE-ProRule" id="PRU10141"/>
    </source>
</evidence>
<accession>A0A6P5IU96</accession>
<dbReference type="PROSITE" id="PS50011">
    <property type="entry name" value="PROTEIN_KINASE_DOM"/>
    <property type="match status" value="1"/>
</dbReference>
<keyword evidence="3 11" id="KW-0723">Serine/threonine-protein kinase</keyword>
<dbReference type="PROSITE" id="PS00108">
    <property type="entry name" value="PROTEIN_KINASE_ST"/>
    <property type="match status" value="1"/>
</dbReference>
<comment type="similarity">
    <text evidence="1">Belongs to the protein kinase superfamily. CAMK Ser/Thr protein kinase family. CaMK subfamily.</text>
</comment>
<keyword evidence="6 15" id="KW-0418">Kinase</keyword>
<evidence type="ECO:0000256" key="4">
    <source>
        <dbReference type="ARBA" id="ARBA00022679"/>
    </source>
</evidence>
<dbReference type="CDD" id="cd14087">
    <property type="entry name" value="STKc_PSKH1"/>
    <property type="match status" value="1"/>
</dbReference>
<keyword evidence="14" id="KW-1185">Reference proteome</keyword>
<feature type="domain" description="Protein kinase" evidence="13">
    <location>
        <begin position="85"/>
        <end position="342"/>
    </location>
</feature>
<dbReference type="InterPro" id="IPR008271">
    <property type="entry name" value="Ser/Thr_kinase_AS"/>
</dbReference>